<dbReference type="GO" id="GO:0008270">
    <property type="term" value="F:zinc ion binding"/>
    <property type="evidence" value="ECO:0007669"/>
    <property type="project" value="InterPro"/>
</dbReference>
<dbReference type="SUPFAM" id="SSF57701">
    <property type="entry name" value="Zn2/Cys6 DNA-binding domain"/>
    <property type="match status" value="1"/>
</dbReference>
<dbReference type="InterPro" id="IPR021858">
    <property type="entry name" value="Fun_TF"/>
</dbReference>
<comment type="caution">
    <text evidence="4">The sequence shown here is derived from an EMBL/GenBank/DDBJ whole genome shotgun (WGS) entry which is preliminary data.</text>
</comment>
<dbReference type="InterPro" id="IPR001138">
    <property type="entry name" value="Zn2Cys6_DnaBD"/>
</dbReference>
<dbReference type="OrthoDB" id="3251668at2759"/>
<evidence type="ECO:0000313" key="5">
    <source>
        <dbReference type="Proteomes" id="UP000258309"/>
    </source>
</evidence>
<dbReference type="PROSITE" id="PS50048">
    <property type="entry name" value="ZN2_CY6_FUNGAL_2"/>
    <property type="match status" value="1"/>
</dbReference>
<gene>
    <name evidence="4" type="ORF">B7463_g4828</name>
</gene>
<dbReference type="OMA" id="TVEGSCW"/>
<dbReference type="Pfam" id="PF00172">
    <property type="entry name" value="Zn_clus"/>
    <property type="match status" value="1"/>
</dbReference>
<sequence>MPKPRIRTVEGSCWGCKERRVICDLNTPTCDKCATAGRHCDYGKVRLRWTDCVASRGRLAGKKIPLYRPPTLQKNRDQYMLYFEAEVLPRFTIANNVLRVDLENLSRDPILLHSVVAVANAHQTYRNTAAPDPSSALSKLKDRNGAIKMFRKNLSDAHNSTEVNNSLFLANVLLCILDGIIEPSTKETPTHHHLLGGKAILSQWGGAQEILSMKHELPVLFLSIFATMDLTHAVLIGDRPFFEPSSWAELSNRDSWWGNVASDDDYLETMAIFAQLANLGHETLHVQSTIPIGTLLSIQMALEQQAYRRADLPDGDNPETASWSAFCSVYRFSASIYLYRALSGLPIGHLLVQQSVSSCVDVIASPTLSLKHHHCILFPLLIVAAHCLLDSQRVVVQKSLAQTASFLSFESLRSLKAFLEQLWTKLDRDPATLELSWWDLFNDIASVTCLF</sequence>
<protein>
    <recommendedName>
        <fullName evidence="3">Zn(2)-C6 fungal-type domain-containing protein</fullName>
    </recommendedName>
</protein>
<dbReference type="PROSITE" id="PS00463">
    <property type="entry name" value="ZN2_CY6_FUNGAL_1"/>
    <property type="match status" value="1"/>
</dbReference>
<dbReference type="AlphaFoldDB" id="A0A3E2HDM3"/>
<proteinExistence type="predicted"/>
<organism evidence="4 5">
    <name type="scientific">Scytalidium lignicola</name>
    <name type="common">Hyphomycete</name>
    <dbReference type="NCBI Taxonomy" id="5539"/>
    <lineage>
        <taxon>Eukaryota</taxon>
        <taxon>Fungi</taxon>
        <taxon>Dikarya</taxon>
        <taxon>Ascomycota</taxon>
        <taxon>Pezizomycotina</taxon>
        <taxon>Leotiomycetes</taxon>
        <taxon>Leotiomycetes incertae sedis</taxon>
        <taxon>Scytalidium</taxon>
    </lineage>
</organism>
<keyword evidence="5" id="KW-1185">Reference proteome</keyword>
<feature type="non-terminal residue" evidence="4">
    <location>
        <position position="451"/>
    </location>
</feature>
<evidence type="ECO:0000256" key="2">
    <source>
        <dbReference type="ARBA" id="ARBA00023242"/>
    </source>
</evidence>
<dbReference type="Proteomes" id="UP000258309">
    <property type="component" value="Unassembled WGS sequence"/>
</dbReference>
<dbReference type="PANTHER" id="PTHR37534:SF46">
    <property type="entry name" value="ZN(II)2CYS6 TRANSCRIPTION FACTOR (EUROFUNG)"/>
    <property type="match status" value="1"/>
</dbReference>
<dbReference type="GO" id="GO:0005634">
    <property type="term" value="C:nucleus"/>
    <property type="evidence" value="ECO:0007669"/>
    <property type="project" value="UniProtKB-SubCell"/>
</dbReference>
<feature type="non-terminal residue" evidence="4">
    <location>
        <position position="1"/>
    </location>
</feature>
<dbReference type="GO" id="GO:0000981">
    <property type="term" value="F:DNA-binding transcription factor activity, RNA polymerase II-specific"/>
    <property type="evidence" value="ECO:0007669"/>
    <property type="project" value="InterPro"/>
</dbReference>
<comment type="subcellular location">
    <subcellularLocation>
        <location evidence="1">Nucleus</location>
    </subcellularLocation>
</comment>
<evidence type="ECO:0000256" key="1">
    <source>
        <dbReference type="ARBA" id="ARBA00004123"/>
    </source>
</evidence>
<keyword evidence="2" id="KW-0539">Nucleus</keyword>
<accession>A0A3E2HDM3</accession>
<dbReference type="EMBL" id="NCSJ02000074">
    <property type="protein sequence ID" value="RFU31508.1"/>
    <property type="molecule type" value="Genomic_DNA"/>
</dbReference>
<dbReference type="Pfam" id="PF11951">
    <property type="entry name" value="Fungal_trans_2"/>
    <property type="match status" value="1"/>
</dbReference>
<name>A0A3E2HDM3_SCYLI</name>
<feature type="domain" description="Zn(2)-C6 fungal-type" evidence="3">
    <location>
        <begin position="12"/>
        <end position="42"/>
    </location>
</feature>
<reference evidence="4 5" key="1">
    <citation type="submission" date="2018-05" db="EMBL/GenBank/DDBJ databases">
        <title>Draft genome sequence of Scytalidium lignicola DSM 105466, a ubiquitous saprotrophic fungus.</title>
        <authorList>
            <person name="Buettner E."/>
            <person name="Gebauer A.M."/>
            <person name="Hofrichter M."/>
            <person name="Liers C."/>
            <person name="Kellner H."/>
        </authorList>
    </citation>
    <scope>NUCLEOTIDE SEQUENCE [LARGE SCALE GENOMIC DNA]</scope>
    <source>
        <strain evidence="4 5">DSM 105466</strain>
    </source>
</reference>
<evidence type="ECO:0000259" key="3">
    <source>
        <dbReference type="PROSITE" id="PS50048"/>
    </source>
</evidence>
<dbReference type="InterPro" id="IPR036864">
    <property type="entry name" value="Zn2-C6_fun-type_DNA-bd_sf"/>
</dbReference>
<dbReference type="PANTHER" id="PTHR37534">
    <property type="entry name" value="TRANSCRIPTIONAL ACTIVATOR PROTEIN UGA3"/>
    <property type="match status" value="1"/>
</dbReference>
<evidence type="ECO:0000313" key="4">
    <source>
        <dbReference type="EMBL" id="RFU31508.1"/>
    </source>
</evidence>
<dbReference type="Gene3D" id="4.10.240.10">
    <property type="entry name" value="Zn(2)-C6 fungal-type DNA-binding domain"/>
    <property type="match status" value="1"/>
</dbReference>
<dbReference type="SMART" id="SM00066">
    <property type="entry name" value="GAL4"/>
    <property type="match status" value="1"/>
</dbReference>